<dbReference type="EMBL" id="JAANQT010000611">
    <property type="protein sequence ID" value="KAG1309633.1"/>
    <property type="molecule type" value="Genomic_DNA"/>
</dbReference>
<evidence type="ECO:0000313" key="2">
    <source>
        <dbReference type="Proteomes" id="UP000716291"/>
    </source>
</evidence>
<organism evidence="1 2">
    <name type="scientific">Rhizopus oryzae</name>
    <name type="common">Mucormycosis agent</name>
    <name type="synonym">Rhizopus arrhizus var. delemar</name>
    <dbReference type="NCBI Taxonomy" id="64495"/>
    <lineage>
        <taxon>Eukaryota</taxon>
        <taxon>Fungi</taxon>
        <taxon>Fungi incertae sedis</taxon>
        <taxon>Mucoromycota</taxon>
        <taxon>Mucoromycotina</taxon>
        <taxon>Mucoromycetes</taxon>
        <taxon>Mucorales</taxon>
        <taxon>Mucorineae</taxon>
        <taxon>Rhizopodaceae</taxon>
        <taxon>Rhizopus</taxon>
    </lineage>
</organism>
<keyword evidence="2" id="KW-1185">Reference proteome</keyword>
<proteinExistence type="predicted"/>
<dbReference type="OrthoDB" id="2215463at2759"/>
<gene>
    <name evidence="1" type="ORF">G6F64_005164</name>
</gene>
<evidence type="ECO:0000313" key="1">
    <source>
        <dbReference type="EMBL" id="KAG1309633.1"/>
    </source>
</evidence>
<protein>
    <submittedName>
        <fullName evidence="1">Uncharacterized protein</fullName>
    </submittedName>
</protein>
<accession>A0A9P7BT18</accession>
<name>A0A9P7BT18_RHIOR</name>
<dbReference type="Proteomes" id="UP000716291">
    <property type="component" value="Unassembled WGS sequence"/>
</dbReference>
<sequence length="94" mass="10814">MKGILTKTEDPNIVLQMITSRQTCLALNPANKIVEKELAKQPKAVKSTTSIYNKHNDREKERAIDRMIETPEVKGKVARFAREFDINSRTAEKW</sequence>
<reference evidence="1" key="1">
    <citation type="journal article" date="2020" name="Microb. Genom.">
        <title>Genetic diversity of clinical and environmental Mucorales isolates obtained from an investigation of mucormycosis cases among solid organ transplant recipients.</title>
        <authorList>
            <person name="Nguyen M.H."/>
            <person name="Kaul D."/>
            <person name="Muto C."/>
            <person name="Cheng S.J."/>
            <person name="Richter R.A."/>
            <person name="Bruno V.M."/>
            <person name="Liu G."/>
            <person name="Beyhan S."/>
            <person name="Sundermann A.J."/>
            <person name="Mounaud S."/>
            <person name="Pasculle A.W."/>
            <person name="Nierman W.C."/>
            <person name="Driscoll E."/>
            <person name="Cumbie R."/>
            <person name="Clancy C.J."/>
            <person name="Dupont C.L."/>
        </authorList>
    </citation>
    <scope>NUCLEOTIDE SEQUENCE</scope>
    <source>
        <strain evidence="1">GL11</strain>
    </source>
</reference>
<comment type="caution">
    <text evidence="1">The sequence shown here is derived from an EMBL/GenBank/DDBJ whole genome shotgun (WGS) entry which is preliminary data.</text>
</comment>
<dbReference type="AlphaFoldDB" id="A0A9P7BT18"/>